<dbReference type="AlphaFoldDB" id="A0A507CAE4"/>
<evidence type="ECO:0000256" key="2">
    <source>
        <dbReference type="SAM" id="Phobius"/>
    </source>
</evidence>
<accession>A0A507CAE4</accession>
<sequence>MANLLLLTVCLCLSIIGGGSASTSASESEPETGLQGGEPVRSAGSFWELRRHFPYMKPRIDTVSSNPENAQTFWVSSTMASLALTAIAVFVLYNAIGVGAVVGIVVGAHLVGLGIMALIMLVLKALRIRRQRDLAAAVKDDLWYRHHYFSPPGKEPALLEWHRAEARINTESIDEVRTNVHSDIHSTDRQGVQARRGPTISSLNHGEMFKRGLGDKEKSRP</sequence>
<feature type="compositionally biased region" description="Basic and acidic residues" evidence="1">
    <location>
        <begin position="179"/>
        <end position="188"/>
    </location>
</feature>
<protein>
    <submittedName>
        <fullName evidence="4">Uncharacterized protein</fullName>
    </submittedName>
</protein>
<feature type="compositionally biased region" description="Basic and acidic residues" evidence="1">
    <location>
        <begin position="207"/>
        <end position="221"/>
    </location>
</feature>
<gene>
    <name evidence="4" type="ORF">SeLEV6574_g08236</name>
</gene>
<keyword evidence="2" id="KW-1133">Transmembrane helix</keyword>
<comment type="caution">
    <text evidence="4">The sequence shown here is derived from an EMBL/GenBank/DDBJ whole genome shotgun (WGS) entry which is preliminary data.</text>
</comment>
<evidence type="ECO:0000256" key="1">
    <source>
        <dbReference type="SAM" id="MobiDB-lite"/>
    </source>
</evidence>
<reference evidence="4 5" key="1">
    <citation type="journal article" date="2019" name="Sci. Rep.">
        <title>Comparative genomics of chytrid fungi reveal insights into the obligate biotrophic and pathogenic lifestyle of Synchytrium endobioticum.</title>
        <authorList>
            <person name="van de Vossenberg B.T.L.H."/>
            <person name="Warris S."/>
            <person name="Nguyen H.D.T."/>
            <person name="van Gent-Pelzer M.P.E."/>
            <person name="Joly D.L."/>
            <person name="van de Geest H.C."/>
            <person name="Bonants P.J.M."/>
            <person name="Smith D.S."/>
            <person name="Levesque C.A."/>
            <person name="van der Lee T.A.J."/>
        </authorList>
    </citation>
    <scope>NUCLEOTIDE SEQUENCE [LARGE SCALE GENOMIC DNA]</scope>
    <source>
        <strain evidence="4 5">LEV6574</strain>
    </source>
</reference>
<dbReference type="Proteomes" id="UP000320475">
    <property type="component" value="Unassembled WGS sequence"/>
</dbReference>
<evidence type="ECO:0000256" key="3">
    <source>
        <dbReference type="SAM" id="SignalP"/>
    </source>
</evidence>
<feature type="transmembrane region" description="Helical" evidence="2">
    <location>
        <begin position="100"/>
        <end position="123"/>
    </location>
</feature>
<evidence type="ECO:0000313" key="4">
    <source>
        <dbReference type="EMBL" id="TPX34954.1"/>
    </source>
</evidence>
<feature type="chain" id="PRO_5021470838" evidence="3">
    <location>
        <begin position="22"/>
        <end position="221"/>
    </location>
</feature>
<keyword evidence="2" id="KW-0812">Transmembrane</keyword>
<feature type="transmembrane region" description="Helical" evidence="2">
    <location>
        <begin position="73"/>
        <end position="93"/>
    </location>
</feature>
<keyword evidence="3" id="KW-0732">Signal</keyword>
<keyword evidence="2" id="KW-0472">Membrane</keyword>
<dbReference type="VEuPathDB" id="FungiDB:SeMB42_g04941"/>
<feature type="compositionally biased region" description="Low complexity" evidence="1">
    <location>
        <begin position="20"/>
        <end position="33"/>
    </location>
</feature>
<organism evidence="4 5">
    <name type="scientific">Synchytrium endobioticum</name>
    <dbReference type="NCBI Taxonomy" id="286115"/>
    <lineage>
        <taxon>Eukaryota</taxon>
        <taxon>Fungi</taxon>
        <taxon>Fungi incertae sedis</taxon>
        <taxon>Chytridiomycota</taxon>
        <taxon>Chytridiomycota incertae sedis</taxon>
        <taxon>Chytridiomycetes</taxon>
        <taxon>Synchytriales</taxon>
        <taxon>Synchytriaceae</taxon>
        <taxon>Synchytrium</taxon>
    </lineage>
</organism>
<feature type="region of interest" description="Disordered" evidence="1">
    <location>
        <begin position="179"/>
        <end position="221"/>
    </location>
</feature>
<feature type="signal peptide" evidence="3">
    <location>
        <begin position="1"/>
        <end position="21"/>
    </location>
</feature>
<proteinExistence type="predicted"/>
<evidence type="ECO:0000313" key="5">
    <source>
        <dbReference type="Proteomes" id="UP000320475"/>
    </source>
</evidence>
<dbReference type="EMBL" id="QEAM01000793">
    <property type="protein sequence ID" value="TPX34954.1"/>
    <property type="molecule type" value="Genomic_DNA"/>
</dbReference>
<feature type="region of interest" description="Disordered" evidence="1">
    <location>
        <begin position="20"/>
        <end position="40"/>
    </location>
</feature>
<name>A0A507CAE4_9FUNG</name>